<evidence type="ECO:0000259" key="2">
    <source>
        <dbReference type="Pfam" id="PF03432"/>
    </source>
</evidence>
<dbReference type="InterPro" id="IPR005094">
    <property type="entry name" value="Endonuclease_MobA/VirD2"/>
</dbReference>
<protein>
    <recommendedName>
        <fullName evidence="2">MobA/VirD2-like nuclease domain-containing protein</fullName>
    </recommendedName>
</protein>
<dbReference type="RefSeq" id="WP_106598626.1">
    <property type="nucleotide sequence ID" value="NZ_PYAS01000016.1"/>
</dbReference>
<comment type="caution">
    <text evidence="3">The sequence shown here is derived from an EMBL/GenBank/DDBJ whole genome shotgun (WGS) entry which is preliminary data.</text>
</comment>
<feature type="region of interest" description="Disordered" evidence="1">
    <location>
        <begin position="264"/>
        <end position="292"/>
    </location>
</feature>
<dbReference type="OrthoDB" id="1826980at2"/>
<name>A0A2P8FP37_9BACT</name>
<evidence type="ECO:0000256" key="1">
    <source>
        <dbReference type="SAM" id="MobiDB-lite"/>
    </source>
</evidence>
<proteinExistence type="predicted"/>
<dbReference type="Proteomes" id="UP000241964">
    <property type="component" value="Unassembled WGS sequence"/>
</dbReference>
<sequence length="292" mass="34145">MIIRGASRGNGKQLAQYLQTPAENERVEFFGAWGTSNPDDLTASIIEMDRFAKLTKGSKSIYHAIISPDRDESHKMTDEDWLFCIDTLAKEQGLHGQPWAAQKHLKDGKWHMHTTHQRYSVELGRFISDSHSYKGNDRARATCEIKLGHARTPQRNENRPILTKNVIDAWQKSKTGQEFFDRCKDYGYTVASSTTRRPFMIIDENGRSFDLLKKLRDKPNKFSVRTAQMKERMKDIELPSDKSVIRNIRTQQKARIAKENKELFEDMTERERRKSEFAKKFKPRDHDKDHER</sequence>
<accession>A0A2P8FP37</accession>
<dbReference type="EMBL" id="PYAS01000016">
    <property type="protein sequence ID" value="PSL23500.1"/>
    <property type="molecule type" value="Genomic_DNA"/>
</dbReference>
<dbReference type="AlphaFoldDB" id="A0A2P8FP37"/>
<gene>
    <name evidence="3" type="ORF">CLV60_11655</name>
</gene>
<evidence type="ECO:0000313" key="3">
    <source>
        <dbReference type="EMBL" id="PSL23500.1"/>
    </source>
</evidence>
<evidence type="ECO:0000313" key="4">
    <source>
        <dbReference type="Proteomes" id="UP000241964"/>
    </source>
</evidence>
<feature type="domain" description="MobA/VirD2-like nuclease" evidence="2">
    <location>
        <begin position="23"/>
        <end position="147"/>
    </location>
</feature>
<organism evidence="3 4">
    <name type="scientific">Dyadobacter jiangsuensis</name>
    <dbReference type="NCBI Taxonomy" id="1591085"/>
    <lineage>
        <taxon>Bacteria</taxon>
        <taxon>Pseudomonadati</taxon>
        <taxon>Bacteroidota</taxon>
        <taxon>Cytophagia</taxon>
        <taxon>Cytophagales</taxon>
        <taxon>Spirosomataceae</taxon>
        <taxon>Dyadobacter</taxon>
    </lineage>
</organism>
<reference evidence="3 4" key="1">
    <citation type="submission" date="2018-03" db="EMBL/GenBank/DDBJ databases">
        <title>Genomic Encyclopedia of Archaeal and Bacterial Type Strains, Phase II (KMG-II): from individual species to whole genera.</title>
        <authorList>
            <person name="Goeker M."/>
        </authorList>
    </citation>
    <scope>NUCLEOTIDE SEQUENCE [LARGE SCALE GENOMIC DNA]</scope>
    <source>
        <strain evidence="3 4">DSM 29057</strain>
    </source>
</reference>
<dbReference type="Pfam" id="PF03432">
    <property type="entry name" value="Relaxase"/>
    <property type="match status" value="1"/>
</dbReference>
<keyword evidence="4" id="KW-1185">Reference proteome</keyword>